<sequence>MKLLFPLECYDEQGRLIPPKALIICHLFLLRAFLVLVIALATRQSGNDILKLLYPLKSDFYLGLMLGIPPLLSLVIISYRQKLWKNNLYWPFNCCKPLLIISLIADLFIHLQQALGVQWAFSWLLALVLVGDLLWVLYLLNSRYLKGLFADWRLPNPQSQSE</sequence>
<dbReference type="RefSeq" id="WP_186505206.1">
    <property type="nucleotide sequence ID" value="NZ_JACNEP010000002.1"/>
</dbReference>
<accession>A0A8J6LVN5</accession>
<dbReference type="InterPro" id="IPR021318">
    <property type="entry name" value="DUF2919"/>
</dbReference>
<feature type="transmembrane region" description="Helical" evidence="1">
    <location>
        <begin position="121"/>
        <end position="140"/>
    </location>
</feature>
<evidence type="ECO:0000256" key="1">
    <source>
        <dbReference type="SAM" id="Phobius"/>
    </source>
</evidence>
<reference evidence="2" key="1">
    <citation type="journal article" date="2018" name="Int. J. Syst. Evol. Microbiol.">
        <title>Neptunicella marina gen. nov., sp. nov., isolated from surface seawater.</title>
        <authorList>
            <person name="Liu X."/>
            <person name="Lai Q."/>
            <person name="Du Y."/>
            <person name="Zhang X."/>
            <person name="Liu Z."/>
            <person name="Sun F."/>
            <person name="Shao Z."/>
        </authorList>
    </citation>
    <scope>NUCLEOTIDE SEQUENCE</scope>
    <source>
        <strain evidence="2">S27-2</strain>
    </source>
</reference>
<organism evidence="2 3">
    <name type="scientific">Neptunicella marina</name>
    <dbReference type="NCBI Taxonomy" id="2125989"/>
    <lineage>
        <taxon>Bacteria</taxon>
        <taxon>Pseudomonadati</taxon>
        <taxon>Pseudomonadota</taxon>
        <taxon>Gammaproteobacteria</taxon>
        <taxon>Alteromonadales</taxon>
        <taxon>Alteromonadaceae</taxon>
        <taxon>Neptunicella</taxon>
    </lineage>
</organism>
<feature type="transmembrane region" description="Helical" evidence="1">
    <location>
        <begin position="88"/>
        <end position="109"/>
    </location>
</feature>
<dbReference type="Proteomes" id="UP000601768">
    <property type="component" value="Unassembled WGS sequence"/>
</dbReference>
<keyword evidence="3" id="KW-1185">Reference proteome</keyword>
<dbReference type="AlphaFoldDB" id="A0A8J6LVN5"/>
<proteinExistence type="predicted"/>
<keyword evidence="1" id="KW-0472">Membrane</keyword>
<dbReference type="Pfam" id="PF11143">
    <property type="entry name" value="DUF2919"/>
    <property type="match status" value="1"/>
</dbReference>
<feature type="transmembrane region" description="Helical" evidence="1">
    <location>
        <begin position="60"/>
        <end position="79"/>
    </location>
</feature>
<dbReference type="EMBL" id="JACNEP010000002">
    <property type="protein sequence ID" value="MBC3764724.1"/>
    <property type="molecule type" value="Genomic_DNA"/>
</dbReference>
<reference evidence="2" key="2">
    <citation type="submission" date="2020-08" db="EMBL/GenBank/DDBJ databases">
        <authorList>
            <person name="Lai Q."/>
        </authorList>
    </citation>
    <scope>NUCLEOTIDE SEQUENCE</scope>
    <source>
        <strain evidence="2">S27-2</strain>
    </source>
</reference>
<name>A0A8J6LVN5_9ALTE</name>
<keyword evidence="1" id="KW-0812">Transmembrane</keyword>
<feature type="transmembrane region" description="Helical" evidence="1">
    <location>
        <begin position="21"/>
        <end position="40"/>
    </location>
</feature>
<keyword evidence="1" id="KW-1133">Transmembrane helix</keyword>
<comment type="caution">
    <text evidence="2">The sequence shown here is derived from an EMBL/GenBank/DDBJ whole genome shotgun (WGS) entry which is preliminary data.</text>
</comment>
<protein>
    <submittedName>
        <fullName evidence="2">DUF2919 domain-containing protein</fullName>
    </submittedName>
</protein>
<gene>
    <name evidence="2" type="ORF">H8B19_02475</name>
</gene>
<evidence type="ECO:0000313" key="2">
    <source>
        <dbReference type="EMBL" id="MBC3764724.1"/>
    </source>
</evidence>
<evidence type="ECO:0000313" key="3">
    <source>
        <dbReference type="Proteomes" id="UP000601768"/>
    </source>
</evidence>